<evidence type="ECO:0000313" key="3">
    <source>
        <dbReference type="Proteomes" id="UP000283210"/>
    </source>
</evidence>
<dbReference type="Proteomes" id="UP000283210">
    <property type="component" value="Chromosome 4"/>
</dbReference>
<feature type="compositionally biased region" description="Low complexity" evidence="1">
    <location>
        <begin position="120"/>
        <end position="166"/>
    </location>
</feature>
<evidence type="ECO:0000313" key="2">
    <source>
        <dbReference type="EMBL" id="RVE73643.1"/>
    </source>
</evidence>
<reference evidence="2 3" key="1">
    <citation type="submission" date="2018-11" db="EMBL/GenBank/DDBJ databases">
        <authorList>
            <person name="Lopez-Roques C."/>
            <person name="Donnadieu C."/>
            <person name="Bouchez O."/>
            <person name="Klopp C."/>
            <person name="Cabau C."/>
            <person name="Zahm M."/>
        </authorList>
    </citation>
    <scope>NUCLEOTIDE SEQUENCE [LARGE SCALE GENOMIC DNA]</scope>
    <source>
        <strain evidence="2">RS831</strain>
        <tissue evidence="2">Whole body</tissue>
    </source>
</reference>
<keyword evidence="3" id="KW-1185">Reference proteome</keyword>
<feature type="region of interest" description="Disordered" evidence="1">
    <location>
        <begin position="204"/>
        <end position="237"/>
    </location>
</feature>
<dbReference type="Pfam" id="PF07117">
    <property type="entry name" value="DUF1373"/>
    <property type="match status" value="1"/>
</dbReference>
<dbReference type="InterPro" id="IPR009803">
    <property type="entry name" value="DUF1373"/>
</dbReference>
<dbReference type="AlphaFoldDB" id="A0A437DFA4"/>
<feature type="region of interest" description="Disordered" evidence="1">
    <location>
        <begin position="48"/>
        <end position="183"/>
    </location>
</feature>
<proteinExistence type="predicted"/>
<protein>
    <submittedName>
        <fullName evidence="2">Uncharacterized protein</fullName>
    </submittedName>
</protein>
<accession>A0A437DFA4</accession>
<dbReference type="PROSITE" id="PS51257">
    <property type="entry name" value="PROKAR_LIPOPROTEIN"/>
    <property type="match status" value="1"/>
</dbReference>
<feature type="compositionally biased region" description="Polar residues" evidence="1">
    <location>
        <begin position="204"/>
        <end position="216"/>
    </location>
</feature>
<sequence length="237" mass="25416">MVMLRRSCTFSSSFGLGSCGKMRVLSICCLLVGSITCFPQQGGSGVSSPMWLPRSHSGQAPSKPVYERTYEQTGDLDSSSTFPWSYGTNTAGGPSGSGSSQPMWYPAMPSGQEPSHQKPTGQSSTYGSYSGPYTAGGAYSSSGSQQYGAQSSQSGGAEQESWSSSSDGDDEDEPVFTPVSEEDQVYAFKSRSRYNQKRLLFSQFRYTPTEPRQSQDPVFPHTGKTSQHGKGPVKGGY</sequence>
<evidence type="ECO:0000256" key="1">
    <source>
        <dbReference type="SAM" id="MobiDB-lite"/>
    </source>
</evidence>
<organism evidence="2 3">
    <name type="scientific">Oryzias javanicus</name>
    <name type="common">Javanese ricefish</name>
    <name type="synonym">Aplocheilus javanicus</name>
    <dbReference type="NCBI Taxonomy" id="123683"/>
    <lineage>
        <taxon>Eukaryota</taxon>
        <taxon>Metazoa</taxon>
        <taxon>Chordata</taxon>
        <taxon>Craniata</taxon>
        <taxon>Vertebrata</taxon>
        <taxon>Euteleostomi</taxon>
        <taxon>Actinopterygii</taxon>
        <taxon>Neopterygii</taxon>
        <taxon>Teleostei</taxon>
        <taxon>Neoteleostei</taxon>
        <taxon>Acanthomorphata</taxon>
        <taxon>Ovalentaria</taxon>
        <taxon>Atherinomorphae</taxon>
        <taxon>Beloniformes</taxon>
        <taxon>Adrianichthyidae</taxon>
        <taxon>Oryziinae</taxon>
        <taxon>Oryzias</taxon>
    </lineage>
</organism>
<feature type="compositionally biased region" description="Polar residues" evidence="1">
    <location>
        <begin position="71"/>
        <end position="91"/>
    </location>
</feature>
<reference evidence="2 3" key="2">
    <citation type="submission" date="2019-01" db="EMBL/GenBank/DDBJ databases">
        <title>A chromosome length genome reference of the Java medaka (oryzias javanicus).</title>
        <authorList>
            <person name="Herpin A."/>
            <person name="Takehana Y."/>
            <person name="Naruse K."/>
            <person name="Ansai S."/>
            <person name="Kawaguchi M."/>
        </authorList>
    </citation>
    <scope>NUCLEOTIDE SEQUENCE [LARGE SCALE GENOMIC DNA]</scope>
    <source>
        <strain evidence="2">RS831</strain>
        <tissue evidence="2">Whole body</tissue>
    </source>
</reference>
<gene>
    <name evidence="2" type="ORF">OJAV_G00033330</name>
</gene>
<dbReference type="OrthoDB" id="8963909at2759"/>
<dbReference type="EMBL" id="CM012440">
    <property type="protein sequence ID" value="RVE73643.1"/>
    <property type="molecule type" value="Genomic_DNA"/>
</dbReference>
<dbReference type="OMA" id="VMLRRSC"/>
<name>A0A437DFA4_ORYJA</name>
<feature type="compositionally biased region" description="Acidic residues" evidence="1">
    <location>
        <begin position="167"/>
        <end position="183"/>
    </location>
</feature>